<protein>
    <submittedName>
        <fullName evidence="1">Uncharacterized protein</fullName>
    </submittedName>
</protein>
<sequence>MLNLQLLPGAISEILASVAETGRLTQGDRYGLLAATLDESLGEEERRAVNRLLRSVQRGRVQWA</sequence>
<dbReference type="Proteomes" id="UP001526426">
    <property type="component" value="Unassembled WGS sequence"/>
</dbReference>
<organism evidence="1 2">
    <name type="scientific">Spirulina subsalsa FACHB-351</name>
    <dbReference type="NCBI Taxonomy" id="234711"/>
    <lineage>
        <taxon>Bacteria</taxon>
        <taxon>Bacillati</taxon>
        <taxon>Cyanobacteriota</taxon>
        <taxon>Cyanophyceae</taxon>
        <taxon>Spirulinales</taxon>
        <taxon>Spirulinaceae</taxon>
        <taxon>Spirulina</taxon>
    </lineage>
</organism>
<reference evidence="1 2" key="1">
    <citation type="submission" date="2021-08" db="EMBL/GenBank/DDBJ databases">
        <title>Draft genome sequence of Spirulina subsalsa with high tolerance to salinity and hype-accumulation of phycocyanin.</title>
        <authorList>
            <person name="Pei H."/>
            <person name="Jiang L."/>
        </authorList>
    </citation>
    <scope>NUCLEOTIDE SEQUENCE [LARGE SCALE GENOMIC DNA]</scope>
    <source>
        <strain evidence="1 2">FACHB-351</strain>
    </source>
</reference>
<gene>
    <name evidence="1" type="ORF">K4A83_08450</name>
</gene>
<name>A0ABT3L467_9CYAN</name>
<accession>A0ABT3L467</accession>
<evidence type="ECO:0000313" key="1">
    <source>
        <dbReference type="EMBL" id="MCW6036301.1"/>
    </source>
</evidence>
<comment type="caution">
    <text evidence="1">The sequence shown here is derived from an EMBL/GenBank/DDBJ whole genome shotgun (WGS) entry which is preliminary data.</text>
</comment>
<proteinExistence type="predicted"/>
<dbReference type="EMBL" id="JAIHOM010000033">
    <property type="protein sequence ID" value="MCW6036301.1"/>
    <property type="molecule type" value="Genomic_DNA"/>
</dbReference>
<keyword evidence="2" id="KW-1185">Reference proteome</keyword>
<dbReference type="RefSeq" id="WP_265264053.1">
    <property type="nucleotide sequence ID" value="NZ_JAIHOM010000033.1"/>
</dbReference>
<evidence type="ECO:0000313" key="2">
    <source>
        <dbReference type="Proteomes" id="UP001526426"/>
    </source>
</evidence>